<dbReference type="AlphaFoldDB" id="A0A0T5P342"/>
<dbReference type="Proteomes" id="UP000051401">
    <property type="component" value="Unassembled WGS sequence"/>
</dbReference>
<reference evidence="12 14" key="2">
    <citation type="submission" date="2018-08" db="EMBL/GenBank/DDBJ databases">
        <title>Genetic Globetrotter - A new plasmid hitch-hiking vast phylogenetic and geographic distances.</title>
        <authorList>
            <person name="Vollmers J."/>
            <person name="Petersen J."/>
        </authorList>
    </citation>
    <scope>NUCLEOTIDE SEQUENCE [LARGE SCALE GENOMIC DNA]</scope>
    <source>
        <strain evidence="12 14">DSM 26383</strain>
    </source>
</reference>
<dbReference type="GO" id="GO:0015740">
    <property type="term" value="P:C4-dicarboxylate transport"/>
    <property type="evidence" value="ECO:0007669"/>
    <property type="project" value="TreeGrafter"/>
</dbReference>
<comment type="subcellular location">
    <subcellularLocation>
        <location evidence="1 9">Cell inner membrane</location>
        <topology evidence="1 9">Multi-pass membrane protein</topology>
    </subcellularLocation>
</comment>
<evidence type="ECO:0000256" key="6">
    <source>
        <dbReference type="ARBA" id="ARBA00022989"/>
    </source>
</evidence>
<evidence type="ECO:0000259" key="10">
    <source>
        <dbReference type="Pfam" id="PF04290"/>
    </source>
</evidence>
<keyword evidence="5 9" id="KW-0812">Transmembrane</keyword>
<evidence type="ECO:0000256" key="9">
    <source>
        <dbReference type="RuleBase" id="RU369079"/>
    </source>
</evidence>
<keyword evidence="3" id="KW-1003">Cell membrane</keyword>
<evidence type="ECO:0000256" key="8">
    <source>
        <dbReference type="ARBA" id="ARBA00038436"/>
    </source>
</evidence>
<evidence type="ECO:0000256" key="2">
    <source>
        <dbReference type="ARBA" id="ARBA00022448"/>
    </source>
</evidence>
<accession>A0A0T5P342</accession>
<reference evidence="11 13" key="1">
    <citation type="submission" date="2015-04" db="EMBL/GenBank/DDBJ databases">
        <title>The draft genome sequence of Roseovarius indicus B108T.</title>
        <authorList>
            <person name="Li G."/>
            <person name="Lai Q."/>
            <person name="Shao Z."/>
            <person name="Yan P."/>
        </authorList>
    </citation>
    <scope>NUCLEOTIDE SEQUENCE [LARGE SCALE GENOMIC DNA]</scope>
    <source>
        <strain evidence="11 13">B108</strain>
    </source>
</reference>
<evidence type="ECO:0000256" key="1">
    <source>
        <dbReference type="ARBA" id="ARBA00004429"/>
    </source>
</evidence>
<evidence type="ECO:0000256" key="4">
    <source>
        <dbReference type="ARBA" id="ARBA00022519"/>
    </source>
</evidence>
<protein>
    <recommendedName>
        <fullName evidence="9">TRAP transporter small permease protein</fullName>
    </recommendedName>
</protein>
<name>A0A0T5P342_9RHOB</name>
<comment type="similarity">
    <text evidence="8 9">Belongs to the TRAP transporter small permease family.</text>
</comment>
<sequence length="165" mass="18319">METGKARWHERAGVFASAALLIVLFGLLLTDVILRWLHVEFYWGSEGGGLLMAWMIFLALPMVMRTRGHIATDFVVAHLPDGVKAMLRMAGHVLMIAYLACLVWYCADLAHSNWQGGARFQGILRLPMYLVQSGILVGLLLMLLSEILILYEEARAFGRTGGDAT</sequence>
<keyword evidence="7 9" id="KW-0472">Membrane</keyword>
<organism evidence="11 13">
    <name type="scientific">Roseovarius indicus</name>
    <dbReference type="NCBI Taxonomy" id="540747"/>
    <lineage>
        <taxon>Bacteria</taxon>
        <taxon>Pseudomonadati</taxon>
        <taxon>Pseudomonadota</taxon>
        <taxon>Alphaproteobacteria</taxon>
        <taxon>Rhodobacterales</taxon>
        <taxon>Roseobacteraceae</taxon>
        <taxon>Roseovarius</taxon>
    </lineage>
</organism>
<evidence type="ECO:0000313" key="14">
    <source>
        <dbReference type="Proteomes" id="UP000325785"/>
    </source>
</evidence>
<gene>
    <name evidence="12" type="ORF">RIdsm_00810</name>
    <name evidence="11" type="ORF">XM52_24800</name>
</gene>
<keyword evidence="6 9" id="KW-1133">Transmembrane helix</keyword>
<dbReference type="EMBL" id="CP031598">
    <property type="protein sequence ID" value="QEW25026.1"/>
    <property type="molecule type" value="Genomic_DNA"/>
</dbReference>
<dbReference type="GO" id="GO:0022857">
    <property type="term" value="F:transmembrane transporter activity"/>
    <property type="evidence" value="ECO:0007669"/>
    <property type="project" value="UniProtKB-UniRule"/>
</dbReference>
<dbReference type="EMBL" id="LAXI01000024">
    <property type="protein sequence ID" value="KRS15311.1"/>
    <property type="molecule type" value="Genomic_DNA"/>
</dbReference>
<dbReference type="InterPro" id="IPR007387">
    <property type="entry name" value="TRAP_DctQ"/>
</dbReference>
<keyword evidence="4 9" id="KW-0997">Cell inner membrane</keyword>
<keyword evidence="2 9" id="KW-0813">Transport</keyword>
<dbReference type="Proteomes" id="UP000325785">
    <property type="component" value="Chromosome"/>
</dbReference>
<evidence type="ECO:0000313" key="13">
    <source>
        <dbReference type="Proteomes" id="UP000051401"/>
    </source>
</evidence>
<dbReference type="GO" id="GO:0005886">
    <property type="term" value="C:plasma membrane"/>
    <property type="evidence" value="ECO:0007669"/>
    <property type="project" value="UniProtKB-SubCell"/>
</dbReference>
<comment type="subunit">
    <text evidence="9">The complex comprises the extracytoplasmic solute receptor protein and the two transmembrane proteins.</text>
</comment>
<dbReference type="InterPro" id="IPR055348">
    <property type="entry name" value="DctQ"/>
</dbReference>
<dbReference type="PATRIC" id="fig|540747.5.peg.3314"/>
<feature type="domain" description="Tripartite ATP-independent periplasmic transporters DctQ component" evidence="10">
    <location>
        <begin position="25"/>
        <end position="154"/>
    </location>
</feature>
<comment type="function">
    <text evidence="9">Part of the tripartite ATP-independent periplasmic (TRAP) transport system.</text>
</comment>
<evidence type="ECO:0000256" key="3">
    <source>
        <dbReference type="ARBA" id="ARBA00022475"/>
    </source>
</evidence>
<dbReference type="KEGG" id="rid:RIdsm_00810"/>
<evidence type="ECO:0000313" key="11">
    <source>
        <dbReference type="EMBL" id="KRS15311.1"/>
    </source>
</evidence>
<dbReference type="Pfam" id="PF04290">
    <property type="entry name" value="DctQ"/>
    <property type="match status" value="1"/>
</dbReference>
<dbReference type="RefSeq" id="WP_082647529.1">
    <property type="nucleotide sequence ID" value="NZ_CP031598.1"/>
</dbReference>
<dbReference type="STRING" id="540747.SAMN04488031_10988"/>
<feature type="transmembrane region" description="Helical" evidence="9">
    <location>
        <begin position="85"/>
        <end position="105"/>
    </location>
</feature>
<proteinExistence type="inferred from homology"/>
<dbReference type="PANTHER" id="PTHR35011:SF10">
    <property type="entry name" value="TRAP TRANSPORTER SMALL PERMEASE PROTEIN"/>
    <property type="match status" value="1"/>
</dbReference>
<feature type="transmembrane region" description="Helical" evidence="9">
    <location>
        <begin position="129"/>
        <end position="151"/>
    </location>
</feature>
<evidence type="ECO:0000313" key="12">
    <source>
        <dbReference type="EMBL" id="QEW25026.1"/>
    </source>
</evidence>
<feature type="transmembrane region" description="Helical" evidence="9">
    <location>
        <begin position="12"/>
        <end position="29"/>
    </location>
</feature>
<evidence type="ECO:0000256" key="5">
    <source>
        <dbReference type="ARBA" id="ARBA00022692"/>
    </source>
</evidence>
<dbReference type="PANTHER" id="PTHR35011">
    <property type="entry name" value="2,3-DIKETO-L-GULONATE TRAP TRANSPORTER SMALL PERMEASE PROTEIN YIAM"/>
    <property type="match status" value="1"/>
</dbReference>
<dbReference type="OrthoDB" id="4250245at2"/>
<evidence type="ECO:0000256" key="7">
    <source>
        <dbReference type="ARBA" id="ARBA00023136"/>
    </source>
</evidence>
<keyword evidence="13" id="KW-1185">Reference proteome</keyword>
<feature type="transmembrane region" description="Helical" evidence="9">
    <location>
        <begin position="41"/>
        <end position="64"/>
    </location>
</feature>